<accession>A0AAU9GG05</accession>
<feature type="domain" description="DUF4706" evidence="1">
    <location>
        <begin position="9"/>
        <end position="97"/>
    </location>
</feature>
<dbReference type="PANTHER" id="PTHR34394:SF1">
    <property type="entry name" value="SIMILAR TO RIKEN CDNA 2310022B05"/>
    <property type="match status" value="1"/>
</dbReference>
<dbReference type="PANTHER" id="PTHR34394">
    <property type="entry name" value="SIMILAR TO RIKEN CDNA 2310022B05"/>
    <property type="match status" value="1"/>
</dbReference>
<gene>
    <name evidence="2" type="ORF">DMAD_13649</name>
</gene>
<dbReference type="Proteomes" id="UP001500889">
    <property type="component" value="Chromosome dot"/>
</dbReference>
<dbReference type="InterPro" id="IPR031600">
    <property type="entry name" value="DUF4706"/>
</dbReference>
<evidence type="ECO:0000313" key="2">
    <source>
        <dbReference type="EMBL" id="BFG06732.1"/>
    </source>
</evidence>
<organism evidence="2 3">
    <name type="scientific">Drosophila madeirensis</name>
    <name type="common">Fruit fly</name>
    <dbReference type="NCBI Taxonomy" id="30013"/>
    <lineage>
        <taxon>Eukaryota</taxon>
        <taxon>Metazoa</taxon>
        <taxon>Ecdysozoa</taxon>
        <taxon>Arthropoda</taxon>
        <taxon>Hexapoda</taxon>
        <taxon>Insecta</taxon>
        <taxon>Pterygota</taxon>
        <taxon>Neoptera</taxon>
        <taxon>Endopterygota</taxon>
        <taxon>Diptera</taxon>
        <taxon>Brachycera</taxon>
        <taxon>Muscomorpha</taxon>
        <taxon>Ephydroidea</taxon>
        <taxon>Drosophilidae</taxon>
        <taxon>Drosophila</taxon>
        <taxon>Sophophora</taxon>
    </lineage>
</organism>
<dbReference type="AlphaFoldDB" id="A0AAU9GG05"/>
<proteinExistence type="predicted"/>
<dbReference type="EMBL" id="AP029268">
    <property type="protein sequence ID" value="BFG06732.1"/>
    <property type="molecule type" value="Genomic_DNA"/>
</dbReference>
<evidence type="ECO:0000259" key="1">
    <source>
        <dbReference type="Pfam" id="PF15797"/>
    </source>
</evidence>
<feature type="domain" description="DUF4706" evidence="1">
    <location>
        <begin position="109"/>
        <end position="150"/>
    </location>
</feature>
<keyword evidence="3" id="KW-1185">Reference proteome</keyword>
<dbReference type="Pfam" id="PF15797">
    <property type="entry name" value="DUF4706"/>
    <property type="match status" value="2"/>
</dbReference>
<name>A0AAU9GG05_DROMD</name>
<sequence>MAMLQGIQTYFSTLSPLAESISREVSQAKSAYSPGAWTGLTLSQQENIVNNHFIKPEIYIKYFNKTKPESSQIYETDSSKLGTQTKVNISKSGHLNWHKNDVIYTFNGKNLHSFIYQNVGLKVVHDENTGDYRDEHSFPFSYRTKSQINILEAFSDNTDIDPGSTDVCNQIIILNVEKEMMHAQPTTGLKVEEEIHNKSPRVLSVPEYDRLNQKRYEDGTCSFNTNEKLSLLSNFGSKNSIASDLSDEHESKDLFQEENAKLLTPAVHIPQGFDFLSNW</sequence>
<reference evidence="2 3" key="1">
    <citation type="submission" date="2024-02" db="EMBL/GenBank/DDBJ databases">
        <title>A chromosome-level genome assembly of Drosophila madeirensis, a fruit fly species endemic to Madeira island.</title>
        <authorList>
            <person name="Tomihara K."/>
            <person name="Llopart A."/>
            <person name="Yamamoto D."/>
        </authorList>
    </citation>
    <scope>NUCLEOTIDE SEQUENCE [LARGE SCALE GENOMIC DNA]</scope>
    <source>
        <strain evidence="2 3">RF1</strain>
    </source>
</reference>
<evidence type="ECO:0000313" key="3">
    <source>
        <dbReference type="Proteomes" id="UP001500889"/>
    </source>
</evidence>
<protein>
    <recommendedName>
        <fullName evidence="1">DUF4706 domain-containing protein</fullName>
    </recommendedName>
</protein>